<comment type="caution">
    <text evidence="1">The sequence shown here is derived from an EMBL/GenBank/DDBJ whole genome shotgun (WGS) entry which is preliminary data.</text>
</comment>
<dbReference type="AlphaFoldDB" id="C4G948"/>
<dbReference type="HOGENOM" id="CLU_3103786_0_0_9"/>
<name>C4G948_9FIRM</name>
<reference evidence="1" key="1">
    <citation type="submission" date="2009-04" db="EMBL/GenBank/DDBJ databases">
        <authorList>
            <person name="Weinstock G."/>
            <person name="Sodergren E."/>
            <person name="Clifton S."/>
            <person name="Fulton L."/>
            <person name="Fulton B."/>
            <person name="Courtney L."/>
            <person name="Fronick C."/>
            <person name="Harrison M."/>
            <person name="Strong C."/>
            <person name="Farmer C."/>
            <person name="Delahaunty K."/>
            <person name="Markovic C."/>
            <person name="Hall O."/>
            <person name="Minx P."/>
            <person name="Tomlinson C."/>
            <person name="Mitreva M."/>
            <person name="Nelson J."/>
            <person name="Hou S."/>
            <person name="Wollam A."/>
            <person name="Pepin K.H."/>
            <person name="Johnson M."/>
            <person name="Bhonagiri V."/>
            <person name="Nash W.E."/>
            <person name="Warren W."/>
            <person name="Chinwalla A."/>
            <person name="Mardis E.R."/>
            <person name="Wilson R.K."/>
        </authorList>
    </citation>
    <scope>NUCLEOTIDE SEQUENCE [LARGE SCALE GENOMIC DNA]</scope>
    <source>
        <strain evidence="1">DSM 14600</strain>
    </source>
</reference>
<accession>C4G948</accession>
<dbReference type="Proteomes" id="UP000003494">
    <property type="component" value="Unassembled WGS sequence"/>
</dbReference>
<sequence>MPLGEQMKYSKEQMMVALTLYNAIGSLNVAILTPGYPSNPIPLVPRITKSC</sequence>
<evidence type="ECO:0000313" key="1">
    <source>
        <dbReference type="EMBL" id="EEP29145.1"/>
    </source>
</evidence>
<gene>
    <name evidence="1" type="ORF">GCWU000342_00498</name>
</gene>
<proteinExistence type="predicted"/>
<keyword evidence="2" id="KW-1185">Reference proteome</keyword>
<protein>
    <submittedName>
        <fullName evidence="1">Uncharacterized protein</fullName>
    </submittedName>
</protein>
<evidence type="ECO:0000313" key="2">
    <source>
        <dbReference type="Proteomes" id="UP000003494"/>
    </source>
</evidence>
<dbReference type="EMBL" id="ACIP02000001">
    <property type="protein sequence ID" value="EEP29145.1"/>
    <property type="molecule type" value="Genomic_DNA"/>
</dbReference>
<organism evidence="1 2">
    <name type="scientific">Shuttleworthella satelles DSM 14600</name>
    <dbReference type="NCBI Taxonomy" id="626523"/>
    <lineage>
        <taxon>Bacteria</taxon>
        <taxon>Bacillati</taxon>
        <taxon>Bacillota</taxon>
        <taxon>Clostridia</taxon>
        <taxon>Lachnospirales</taxon>
        <taxon>Lachnospiraceae</taxon>
        <taxon>Shuttleworthella</taxon>
    </lineage>
</organism>